<dbReference type="Pfam" id="PF14322">
    <property type="entry name" value="SusD-like_3"/>
    <property type="match status" value="1"/>
</dbReference>
<evidence type="ECO:0000259" key="8">
    <source>
        <dbReference type="Pfam" id="PF14322"/>
    </source>
</evidence>
<dbReference type="PROSITE" id="PS51257">
    <property type="entry name" value="PROKAR_LIPOPROTEIN"/>
    <property type="match status" value="1"/>
</dbReference>
<dbReference type="AlphaFoldDB" id="A0A2H9VNW2"/>
<dbReference type="InterPro" id="IPR011990">
    <property type="entry name" value="TPR-like_helical_dom_sf"/>
</dbReference>
<protein>
    <submittedName>
        <fullName evidence="9">Putative outer membrane starch-binding protein</fullName>
    </submittedName>
</protein>
<feature type="domain" description="RagB/SusD" evidence="7">
    <location>
        <begin position="296"/>
        <end position="616"/>
    </location>
</feature>
<dbReference type="InterPro" id="IPR033985">
    <property type="entry name" value="SusD-like_N"/>
</dbReference>
<feature type="domain" description="SusD-like N-terminal" evidence="8">
    <location>
        <begin position="85"/>
        <end position="218"/>
    </location>
</feature>
<organism evidence="9 10">
    <name type="scientific">Mucilaginibacter auburnensis</name>
    <dbReference type="NCBI Taxonomy" id="1457233"/>
    <lineage>
        <taxon>Bacteria</taxon>
        <taxon>Pseudomonadati</taxon>
        <taxon>Bacteroidota</taxon>
        <taxon>Sphingobacteriia</taxon>
        <taxon>Sphingobacteriales</taxon>
        <taxon>Sphingobacteriaceae</taxon>
        <taxon>Mucilaginibacter</taxon>
    </lineage>
</organism>
<evidence type="ECO:0000313" key="10">
    <source>
        <dbReference type="Proteomes" id="UP000242687"/>
    </source>
</evidence>
<comment type="caution">
    <text evidence="9">The sequence shown here is derived from an EMBL/GenBank/DDBJ whole genome shotgun (WGS) entry which is preliminary data.</text>
</comment>
<accession>A0A2H9VNW2</accession>
<dbReference type="OrthoDB" id="5694214at2"/>
<dbReference type="GO" id="GO:0009279">
    <property type="term" value="C:cell outer membrane"/>
    <property type="evidence" value="ECO:0007669"/>
    <property type="project" value="UniProtKB-SubCell"/>
</dbReference>
<dbReference type="EMBL" id="PGFJ01000002">
    <property type="protein sequence ID" value="PJJ80002.1"/>
    <property type="molecule type" value="Genomic_DNA"/>
</dbReference>
<evidence type="ECO:0000256" key="2">
    <source>
        <dbReference type="ARBA" id="ARBA00006275"/>
    </source>
</evidence>
<evidence type="ECO:0000259" key="7">
    <source>
        <dbReference type="Pfam" id="PF07980"/>
    </source>
</evidence>
<dbReference type="Proteomes" id="UP000242687">
    <property type="component" value="Unassembled WGS sequence"/>
</dbReference>
<keyword evidence="5" id="KW-0998">Cell outer membrane</keyword>
<dbReference type="InterPro" id="IPR012944">
    <property type="entry name" value="SusD_RagB_dom"/>
</dbReference>
<name>A0A2H9VNW2_9SPHI</name>
<evidence type="ECO:0000256" key="4">
    <source>
        <dbReference type="ARBA" id="ARBA00023136"/>
    </source>
</evidence>
<comment type="subcellular location">
    <subcellularLocation>
        <location evidence="1">Cell outer membrane</location>
    </subcellularLocation>
</comment>
<evidence type="ECO:0000256" key="5">
    <source>
        <dbReference type="ARBA" id="ARBA00023237"/>
    </source>
</evidence>
<evidence type="ECO:0000256" key="3">
    <source>
        <dbReference type="ARBA" id="ARBA00022729"/>
    </source>
</evidence>
<keyword evidence="4" id="KW-0472">Membrane</keyword>
<keyword evidence="10" id="KW-1185">Reference proteome</keyword>
<evidence type="ECO:0000256" key="1">
    <source>
        <dbReference type="ARBA" id="ARBA00004442"/>
    </source>
</evidence>
<feature type="chain" id="PRO_5014177590" evidence="6">
    <location>
        <begin position="20"/>
        <end position="618"/>
    </location>
</feature>
<reference evidence="9 10" key="1">
    <citation type="submission" date="2017-11" db="EMBL/GenBank/DDBJ databases">
        <title>Genomic Encyclopedia of Archaeal and Bacterial Type Strains, Phase II (KMG-II): From Individual Species to Whole Genera.</title>
        <authorList>
            <person name="Goeker M."/>
        </authorList>
    </citation>
    <scope>NUCLEOTIDE SEQUENCE [LARGE SCALE GENOMIC DNA]</scope>
    <source>
        <strain evidence="9 10">DSM 28175</strain>
    </source>
</reference>
<evidence type="ECO:0000256" key="6">
    <source>
        <dbReference type="SAM" id="SignalP"/>
    </source>
</evidence>
<feature type="signal peptide" evidence="6">
    <location>
        <begin position="1"/>
        <end position="19"/>
    </location>
</feature>
<comment type="similarity">
    <text evidence="2">Belongs to the SusD family.</text>
</comment>
<proteinExistence type="inferred from homology"/>
<gene>
    <name evidence="9" type="ORF">CLV57_3144</name>
</gene>
<keyword evidence="3 6" id="KW-0732">Signal</keyword>
<dbReference type="Pfam" id="PF07980">
    <property type="entry name" value="SusD_RagB"/>
    <property type="match status" value="1"/>
</dbReference>
<dbReference type="SUPFAM" id="SSF48452">
    <property type="entry name" value="TPR-like"/>
    <property type="match status" value="1"/>
</dbReference>
<dbReference type="Gene3D" id="1.25.40.390">
    <property type="match status" value="1"/>
</dbReference>
<sequence length="618" mass="68470">MKTKLYSLFALLIINTVFMGCKKNLDTVSVNKLQEEIIYSDRSLVLATLANFYTSVGFGQNNGAVGNYHLLDEANTQYGSPTTTDDEKLVSRNFNRTIDYALVRRLNQFLEGVRSSAAKSAIPESERVDMEGQAIFLRAWYYFCMTRSFGGMPLVGDKVFTYESGMDVTPFQIPRSTEADAYQYVIDQCDLAMTKLSGVASVGASVPNKWAALLLKARAAVYAASIANYGNKLTPSVKTAGWEAGIPADKAAGFYKVAFDAAKLLITSATPYKIQTDPANPGLGFYNAINVKTGNTEVIWALDRKSPNQVTQFTSQAMPYSHRDYSEGNNLGALLNLVEAFENKDGSSPTIKTNNSDGSYVFYDDVEDPFKAKDARLWGTVIWPNAPYRNIPVILQAGQLNKNGSGAWVIKTANPGTSDASGLITSLNGPASISNNYVNKTGFLVRKFLDETAGAGLNPRYSEMWMPRLRIAEAYLIAAEAAFEMGDKPSAVQYINVVRSRGGIQPLTDATLTFDKIVNEYRVEFAFEDHRFWDLRRWRIAHTLWTGTTNDPIAHPYSLYPYKVVAAGDPNNGKWVFTRQVSYKRQSTPLLFLPNAYYASIDNGWVVNNPKMVLNPLQ</sequence>
<dbReference type="RefSeq" id="WP_100342303.1">
    <property type="nucleotide sequence ID" value="NZ_PGFJ01000002.1"/>
</dbReference>
<evidence type="ECO:0000313" key="9">
    <source>
        <dbReference type="EMBL" id="PJJ80002.1"/>
    </source>
</evidence>